<name>A0A150HYD0_9GAMM</name>
<dbReference type="RefSeq" id="WP_019384175.1">
    <property type="nucleotide sequence ID" value="NZ_CAXGOK010000005.1"/>
</dbReference>
<evidence type="ECO:0000313" key="1">
    <source>
        <dbReference type="EMBL" id="KXZ72222.1"/>
    </source>
</evidence>
<gene>
    <name evidence="1" type="ORF">AVENLUH13518_00610</name>
</gene>
<protein>
    <submittedName>
        <fullName evidence="1">Uncharacterized protein</fullName>
    </submittedName>
</protein>
<dbReference type="AlphaFoldDB" id="A0A150HYD0"/>
<dbReference type="PROSITE" id="PS51257">
    <property type="entry name" value="PROKAR_LIPOPROTEIN"/>
    <property type="match status" value="1"/>
</dbReference>
<comment type="caution">
    <text evidence="1">The sequence shown here is derived from an EMBL/GenBank/DDBJ whole genome shotgun (WGS) entry which is preliminary data.</text>
</comment>
<dbReference type="PATRIC" id="fig|52133.19.peg.631"/>
<dbReference type="EMBL" id="JRHX01000029">
    <property type="protein sequence ID" value="KXZ72222.1"/>
    <property type="molecule type" value="Genomic_DNA"/>
</dbReference>
<sequence>MKKTLMMSVLGGLALGLTACASTPTNTIAIQKENNQYEVTGIGKTNLISKNNAVSAAQKTCTKNTSPVVVDEKTTYQGVLKGVVDEQTGKMVEAAAGVIGTLTGKNASLAKDDDYQTTLTFYCKPNA</sequence>
<accession>A0A150HYD0</accession>
<proteinExistence type="predicted"/>
<evidence type="ECO:0000313" key="2">
    <source>
        <dbReference type="Proteomes" id="UP000075544"/>
    </source>
</evidence>
<reference evidence="1 2" key="1">
    <citation type="journal article" date="2016" name="Sci. Rep.">
        <title>Genomic and phenotypic characterization of the species Acinetobacter venetianus.</title>
        <authorList>
            <person name="Fondi M."/>
            <person name="Maida I."/>
            <person name="Perrin E."/>
            <person name="Orlandini V."/>
            <person name="La Torre L."/>
            <person name="Bosi E."/>
            <person name="Negroni A."/>
            <person name="Zanaroli G."/>
            <person name="Fava F."/>
            <person name="Decorosi F."/>
            <person name="Giovannetti L."/>
            <person name="Viti C."/>
            <person name="Vaneechoutte M."/>
            <person name="Dijkshoorn L."/>
            <person name="Fani R."/>
        </authorList>
    </citation>
    <scope>NUCLEOTIDE SEQUENCE [LARGE SCALE GENOMIC DNA]</scope>
    <source>
        <strain evidence="1 2">LUH13518</strain>
    </source>
</reference>
<dbReference type="Proteomes" id="UP000075544">
    <property type="component" value="Unassembled WGS sequence"/>
</dbReference>
<organism evidence="1 2">
    <name type="scientific">Acinetobacter venetianus</name>
    <dbReference type="NCBI Taxonomy" id="52133"/>
    <lineage>
        <taxon>Bacteria</taxon>
        <taxon>Pseudomonadati</taxon>
        <taxon>Pseudomonadota</taxon>
        <taxon>Gammaproteobacteria</taxon>
        <taxon>Moraxellales</taxon>
        <taxon>Moraxellaceae</taxon>
        <taxon>Acinetobacter</taxon>
    </lineage>
</organism>